<evidence type="ECO:0000256" key="3">
    <source>
        <dbReference type="ARBA" id="ARBA00023125"/>
    </source>
</evidence>
<keyword evidence="7" id="KW-1185">Reference proteome</keyword>
<keyword evidence="4" id="KW-0804">Transcription</keyword>
<dbReference type="EMBL" id="JACEIK010001487">
    <property type="protein sequence ID" value="MCD7469809.1"/>
    <property type="molecule type" value="Genomic_DNA"/>
</dbReference>
<comment type="caution">
    <text evidence="6">The sequence shown here is derived from an EMBL/GenBank/DDBJ whole genome shotgun (WGS) entry which is preliminary data.</text>
</comment>
<proteinExistence type="predicted"/>
<evidence type="ECO:0000313" key="6">
    <source>
        <dbReference type="EMBL" id="MCD7469809.1"/>
    </source>
</evidence>
<organism evidence="6 7">
    <name type="scientific">Datura stramonium</name>
    <name type="common">Jimsonweed</name>
    <name type="synonym">Common thornapple</name>
    <dbReference type="NCBI Taxonomy" id="4076"/>
    <lineage>
        <taxon>Eukaryota</taxon>
        <taxon>Viridiplantae</taxon>
        <taxon>Streptophyta</taxon>
        <taxon>Embryophyta</taxon>
        <taxon>Tracheophyta</taxon>
        <taxon>Spermatophyta</taxon>
        <taxon>Magnoliopsida</taxon>
        <taxon>eudicotyledons</taxon>
        <taxon>Gunneridae</taxon>
        <taxon>Pentapetalae</taxon>
        <taxon>asterids</taxon>
        <taxon>lamiids</taxon>
        <taxon>Solanales</taxon>
        <taxon>Solanaceae</taxon>
        <taxon>Solanoideae</taxon>
        <taxon>Datureae</taxon>
        <taxon>Datura</taxon>
    </lineage>
</organism>
<keyword evidence="5" id="KW-0539">Nucleus</keyword>
<name>A0ABS8TGX2_DATST</name>
<comment type="subcellular location">
    <subcellularLocation>
        <location evidence="1">Nucleus</location>
    </subcellularLocation>
</comment>
<gene>
    <name evidence="6" type="ORF">HAX54_009059</name>
</gene>
<evidence type="ECO:0000313" key="7">
    <source>
        <dbReference type="Proteomes" id="UP000823775"/>
    </source>
</evidence>
<dbReference type="Gene3D" id="2.40.330.10">
    <property type="entry name" value="DNA-binding pseudobarrel domain"/>
    <property type="match status" value="1"/>
</dbReference>
<evidence type="ECO:0000256" key="1">
    <source>
        <dbReference type="ARBA" id="ARBA00004123"/>
    </source>
</evidence>
<reference evidence="6 7" key="1">
    <citation type="journal article" date="2021" name="BMC Genomics">
        <title>Datura genome reveals duplications of psychoactive alkaloid biosynthetic genes and high mutation rate following tissue culture.</title>
        <authorList>
            <person name="Rajewski A."/>
            <person name="Carter-House D."/>
            <person name="Stajich J."/>
            <person name="Litt A."/>
        </authorList>
    </citation>
    <scope>NUCLEOTIDE SEQUENCE [LARGE SCALE GENOMIC DNA]</scope>
    <source>
        <strain evidence="6">AR-01</strain>
    </source>
</reference>
<accession>A0ABS8TGX2</accession>
<keyword evidence="2" id="KW-0805">Transcription regulation</keyword>
<evidence type="ECO:0000256" key="4">
    <source>
        <dbReference type="ARBA" id="ARBA00023163"/>
    </source>
</evidence>
<dbReference type="InterPro" id="IPR015300">
    <property type="entry name" value="DNA-bd_pseudobarrel_sf"/>
</dbReference>
<evidence type="ECO:0000256" key="2">
    <source>
        <dbReference type="ARBA" id="ARBA00023015"/>
    </source>
</evidence>
<sequence>MMSLSTLQQRNLSLQRLQHLVHELMQICGLGKSKVSLLHLNLNDILQKALDLATIAANPNSFRVVMRLSHVSNKFYMIKSVPSEWARIHLRTNLDVTLRVEEKTWQADFIHTHHGGALTEDVSQDDLFDTSEYADIQDFGWIFSTDKVEHTYFKIFKEIVQNKISPTTTS</sequence>
<keyword evidence="3" id="KW-0238">DNA-binding</keyword>
<evidence type="ECO:0000256" key="5">
    <source>
        <dbReference type="ARBA" id="ARBA00023242"/>
    </source>
</evidence>
<protein>
    <submittedName>
        <fullName evidence="6">Uncharacterized protein</fullName>
    </submittedName>
</protein>
<dbReference type="Proteomes" id="UP000823775">
    <property type="component" value="Unassembled WGS sequence"/>
</dbReference>